<dbReference type="RefSeq" id="WP_028069111.1">
    <property type="nucleotide sequence ID" value="NZ_LR590484.1"/>
</dbReference>
<dbReference type="SUPFAM" id="SSF56529">
    <property type="entry name" value="FAH"/>
    <property type="match status" value="1"/>
</dbReference>
<proteinExistence type="predicted"/>
<reference evidence="2 3" key="1">
    <citation type="submission" date="2019-05" db="EMBL/GenBank/DDBJ databases">
        <authorList>
            <consortium name="Pathogen Informatics"/>
        </authorList>
    </citation>
    <scope>NUCLEOTIDE SEQUENCE [LARGE SCALE GENOMIC DNA]</scope>
    <source>
        <strain evidence="2 3">NCTC11429</strain>
    </source>
</reference>
<dbReference type="GeneID" id="78463911"/>
<dbReference type="EMBL" id="LR590484">
    <property type="protein sequence ID" value="VTR45489.1"/>
    <property type="molecule type" value="Genomic_DNA"/>
</dbReference>
<name>A0A4U9VJ10_9SPHI</name>
<dbReference type="InterPro" id="IPR036663">
    <property type="entry name" value="Fumarylacetoacetase_C_sf"/>
</dbReference>
<gene>
    <name evidence="2" type="ORF">NCTC11429_03223</name>
</gene>
<dbReference type="GO" id="GO:0003824">
    <property type="term" value="F:catalytic activity"/>
    <property type="evidence" value="ECO:0007669"/>
    <property type="project" value="InterPro"/>
</dbReference>
<accession>A0A4U9VJ10</accession>
<feature type="domain" description="Fumarylacetoacetase-like C-terminal" evidence="1">
    <location>
        <begin position="86"/>
        <end position="319"/>
    </location>
</feature>
<sequence length="324" mass="35994">MKIVTCTKNGQHELAILIDDRIYLCRDIDPGLPGDMAGFLTGGDETMNRLRDYHNALADGSMTSIYHPLQDIQLAAPVPRPSSLRDAYAFRQHVATSRRNRGLDMISEFDNFPVFYFSNHQAIQGPGPIRCMPLHLEQLDFELEVAIVINKTGINIPASQADDYIAGYMIMNDFSARKLQMEEMKLSLGPAKGKDFATAIGPWLVTKDELAPYKIKPSENHIGGKYDLDMSCWVNGQRVSSGNLSTMHWTFAEIIERVSYGVQLVPGDIIGSGTVGTGCFLELNGTARIENATHRDQWLQPGDQVELQVTGLGTLYNSIELYHA</sequence>
<evidence type="ECO:0000313" key="3">
    <source>
        <dbReference type="Proteomes" id="UP000308196"/>
    </source>
</evidence>
<dbReference type="InterPro" id="IPR011234">
    <property type="entry name" value="Fumarylacetoacetase-like_C"/>
</dbReference>
<dbReference type="AlphaFoldDB" id="A0A4U9VJ10"/>
<dbReference type="KEGG" id="stha:NCTC11429_03223"/>
<dbReference type="Gene3D" id="3.90.850.10">
    <property type="entry name" value="Fumarylacetoacetase-like, C-terminal domain"/>
    <property type="match status" value="1"/>
</dbReference>
<dbReference type="STRING" id="1123265.GCA_000686625_01590"/>
<evidence type="ECO:0000313" key="2">
    <source>
        <dbReference type="EMBL" id="VTR45489.1"/>
    </source>
</evidence>
<dbReference type="PANTHER" id="PTHR43211">
    <property type="entry name" value="FUMARYLACETOACETATE HYDROLASE"/>
    <property type="match status" value="1"/>
</dbReference>
<dbReference type="Pfam" id="PF01557">
    <property type="entry name" value="FAA_hydrolase"/>
    <property type="match status" value="1"/>
</dbReference>
<dbReference type="PANTHER" id="PTHR43211:SF1">
    <property type="entry name" value="BLL6422 PROTEIN"/>
    <property type="match status" value="1"/>
</dbReference>
<evidence type="ECO:0000259" key="1">
    <source>
        <dbReference type="Pfam" id="PF01557"/>
    </source>
</evidence>
<dbReference type="Proteomes" id="UP000308196">
    <property type="component" value="Chromosome"/>
</dbReference>
<protein>
    <submittedName>
        <fullName evidence="2">2-keto-4-pentenoate hydratase/2-oxohepta-3-ene-1,7-dioic acid hydratase (Catechol pathway)</fullName>
    </submittedName>
</protein>
<organism evidence="2 3">
    <name type="scientific">Sphingobacterium thalpophilum</name>
    <dbReference type="NCBI Taxonomy" id="259"/>
    <lineage>
        <taxon>Bacteria</taxon>
        <taxon>Pseudomonadati</taxon>
        <taxon>Bacteroidota</taxon>
        <taxon>Sphingobacteriia</taxon>
        <taxon>Sphingobacteriales</taxon>
        <taxon>Sphingobacteriaceae</taxon>
        <taxon>Sphingobacterium</taxon>
    </lineage>
</organism>